<sequence>MSKKSAKKFYVSGKVQKVGYRKWVKEQALNLNIDGYVKNLKSGRVLVIASGTDKELEEFKNRLNEGPSKAEVEGIKEEAYPKLVKEGFIIKKTAKPQQGQKKGPVAVKSDSNIQVGFLRNFIQPPFIAKMVAMVCDHYGMELIYFRPRDVDMEKNKIKGKKLVDGEWVRVDTDIPAFIDISPFVFKFEEVTSYLRDRSILSDNGLDRVSKAKLESALKDDPNFSHLPIPTYMPEDLRELKDIIKEHSSIVMKPEYGRGGEGIYFLRKDGDKYHIGHNTEEEVLYESDFERFYEESIKDREYVVQKYISSRTLQDDPFDCRVHVEKNGEGKWEIARNYIRIGIAQKVISNVRQGGGVADPVPFLKANFPDQWEEIDAKLTELAMTLPYKLEEIRQQELLTLGFDVGIDKKGDLYLFEANSAPAARKLKAESAYLRAGYYKHVLETKVLNGNLNKKNQASIISSLESKNKTLRNDVKKLKSQVEKLKKEKAKYENANAYLENSFSWKLTKPLRSIRKGMKK</sequence>
<dbReference type="EC" id="3.6.1.7" evidence="2 6"/>
<dbReference type="RefSeq" id="WP_082411950.1">
    <property type="nucleotide sequence ID" value="NZ_BMCJ01000002.1"/>
</dbReference>
<keyword evidence="6" id="KW-0378">Hydrolase</keyword>
<protein>
    <recommendedName>
        <fullName evidence="3 6">acylphosphatase</fullName>
        <ecNumber evidence="2 6">3.6.1.7</ecNumber>
    </recommendedName>
</protein>
<dbReference type="InterPro" id="IPR013815">
    <property type="entry name" value="ATP_grasp_subdomain_1"/>
</dbReference>
<evidence type="ECO:0000313" key="12">
    <source>
        <dbReference type="Proteomes" id="UP000619534"/>
    </source>
</evidence>
<dbReference type="InterPro" id="IPR001792">
    <property type="entry name" value="Acylphosphatase-like_dom"/>
</dbReference>
<accession>A0ABQ1NUL2</accession>
<dbReference type="Gene3D" id="3.30.70.100">
    <property type="match status" value="1"/>
</dbReference>
<dbReference type="InterPro" id="IPR036046">
    <property type="entry name" value="Acylphosphatase-like_dom_sf"/>
</dbReference>
<dbReference type="PROSITE" id="PS50975">
    <property type="entry name" value="ATP_GRASP"/>
    <property type="match status" value="1"/>
</dbReference>
<keyword evidence="12" id="KW-1185">Reference proteome</keyword>
<reference evidence="12" key="1">
    <citation type="journal article" date="2019" name="Int. J. Syst. Evol. Microbiol.">
        <title>The Global Catalogue of Microorganisms (GCM) 10K type strain sequencing project: providing services to taxonomists for standard genome sequencing and annotation.</title>
        <authorList>
            <consortium name="The Broad Institute Genomics Platform"/>
            <consortium name="The Broad Institute Genome Sequencing Center for Infectious Disease"/>
            <person name="Wu L."/>
            <person name="Ma J."/>
        </authorList>
    </citation>
    <scope>NUCLEOTIDE SEQUENCE [LARGE SCALE GENOMIC DNA]</scope>
    <source>
        <strain evidence="12">CCM 7282</strain>
    </source>
</reference>
<organism evidence="11 12">
    <name type="scientific">Thalassobacillus devorans</name>
    <dbReference type="NCBI Taxonomy" id="279813"/>
    <lineage>
        <taxon>Bacteria</taxon>
        <taxon>Bacillati</taxon>
        <taxon>Bacillota</taxon>
        <taxon>Bacilli</taxon>
        <taxon>Bacillales</taxon>
        <taxon>Bacillaceae</taxon>
        <taxon>Thalassobacillus</taxon>
    </lineage>
</organism>
<comment type="catalytic activity">
    <reaction evidence="4 6">
        <text>an acyl phosphate + H2O = a carboxylate + phosphate + H(+)</text>
        <dbReference type="Rhea" id="RHEA:14965"/>
        <dbReference type="ChEBI" id="CHEBI:15377"/>
        <dbReference type="ChEBI" id="CHEBI:15378"/>
        <dbReference type="ChEBI" id="CHEBI:29067"/>
        <dbReference type="ChEBI" id="CHEBI:43474"/>
        <dbReference type="ChEBI" id="CHEBI:59918"/>
        <dbReference type="EC" id="3.6.1.7"/>
    </reaction>
</comment>
<comment type="similarity">
    <text evidence="1 7">Belongs to the acylphosphatase family.</text>
</comment>
<comment type="caution">
    <text evidence="11">The sequence shown here is derived from an EMBL/GenBank/DDBJ whole genome shotgun (WGS) entry which is preliminary data.</text>
</comment>
<dbReference type="EMBL" id="BMCJ01000002">
    <property type="protein sequence ID" value="GGC85423.1"/>
    <property type="molecule type" value="Genomic_DNA"/>
</dbReference>
<dbReference type="Proteomes" id="UP000619534">
    <property type="component" value="Unassembled WGS sequence"/>
</dbReference>
<feature type="active site" evidence="6">
    <location>
        <position position="21"/>
    </location>
</feature>
<evidence type="ECO:0000256" key="2">
    <source>
        <dbReference type="ARBA" id="ARBA00012150"/>
    </source>
</evidence>
<gene>
    <name evidence="11" type="ORF">GCM10007216_15180</name>
</gene>
<dbReference type="Gene3D" id="3.30.1490.20">
    <property type="entry name" value="ATP-grasp fold, A domain"/>
    <property type="match status" value="1"/>
</dbReference>
<evidence type="ECO:0000256" key="5">
    <source>
        <dbReference type="PROSITE-ProRule" id="PRU00409"/>
    </source>
</evidence>
<dbReference type="Pfam" id="PF00708">
    <property type="entry name" value="Acylphosphatase"/>
    <property type="match status" value="1"/>
</dbReference>
<dbReference type="InterPro" id="IPR026838">
    <property type="entry name" value="YheC/D"/>
</dbReference>
<dbReference type="Pfam" id="PF14398">
    <property type="entry name" value="ATPgrasp_YheCD"/>
    <property type="match status" value="1"/>
</dbReference>
<keyword evidence="5" id="KW-0547">Nucleotide-binding</keyword>
<evidence type="ECO:0000256" key="1">
    <source>
        <dbReference type="ARBA" id="ARBA00005614"/>
    </source>
</evidence>
<dbReference type="PROSITE" id="PS51160">
    <property type="entry name" value="ACYLPHOSPHATASE_3"/>
    <property type="match status" value="1"/>
</dbReference>
<dbReference type="SUPFAM" id="SSF56059">
    <property type="entry name" value="Glutathione synthetase ATP-binding domain-like"/>
    <property type="match status" value="1"/>
</dbReference>
<evidence type="ECO:0000313" key="11">
    <source>
        <dbReference type="EMBL" id="GGC85423.1"/>
    </source>
</evidence>
<dbReference type="InterPro" id="IPR017968">
    <property type="entry name" value="Acylphosphatase_CS"/>
</dbReference>
<name>A0ABQ1NUL2_9BACI</name>
<proteinExistence type="inferred from homology"/>
<keyword evidence="8" id="KW-0175">Coiled coil</keyword>
<dbReference type="SUPFAM" id="SSF54975">
    <property type="entry name" value="Acylphosphatase/BLUF domain-like"/>
    <property type="match status" value="1"/>
</dbReference>
<feature type="coiled-coil region" evidence="8">
    <location>
        <begin position="460"/>
        <end position="501"/>
    </location>
</feature>
<feature type="active site" evidence="6">
    <location>
        <position position="39"/>
    </location>
</feature>
<dbReference type="PANTHER" id="PTHR47268:SF4">
    <property type="entry name" value="ACYLPHOSPHATASE"/>
    <property type="match status" value="1"/>
</dbReference>
<evidence type="ECO:0000259" key="10">
    <source>
        <dbReference type="PROSITE" id="PS51160"/>
    </source>
</evidence>
<evidence type="ECO:0000256" key="7">
    <source>
        <dbReference type="RuleBase" id="RU004168"/>
    </source>
</evidence>
<keyword evidence="5" id="KW-0067">ATP-binding</keyword>
<evidence type="ECO:0000256" key="6">
    <source>
        <dbReference type="PROSITE-ProRule" id="PRU00520"/>
    </source>
</evidence>
<evidence type="ECO:0000256" key="3">
    <source>
        <dbReference type="ARBA" id="ARBA00015991"/>
    </source>
</evidence>
<feature type="domain" description="ATP-grasp" evidence="9">
    <location>
        <begin position="220"/>
        <end position="446"/>
    </location>
</feature>
<evidence type="ECO:0000259" key="9">
    <source>
        <dbReference type="PROSITE" id="PS50975"/>
    </source>
</evidence>
<evidence type="ECO:0000256" key="8">
    <source>
        <dbReference type="SAM" id="Coils"/>
    </source>
</evidence>
<feature type="domain" description="Acylphosphatase-like" evidence="10">
    <location>
        <begin position="6"/>
        <end position="92"/>
    </location>
</feature>
<evidence type="ECO:0000256" key="4">
    <source>
        <dbReference type="ARBA" id="ARBA00047645"/>
    </source>
</evidence>
<dbReference type="PROSITE" id="PS00151">
    <property type="entry name" value="ACYLPHOSPHATASE_2"/>
    <property type="match status" value="1"/>
</dbReference>
<dbReference type="InterPro" id="IPR020456">
    <property type="entry name" value="Acylphosphatase"/>
</dbReference>
<dbReference type="InterPro" id="IPR011761">
    <property type="entry name" value="ATP-grasp"/>
</dbReference>
<dbReference type="PANTHER" id="PTHR47268">
    <property type="entry name" value="ACYLPHOSPHATASE"/>
    <property type="match status" value="1"/>
</dbReference>